<dbReference type="AlphaFoldDB" id="A0A2N9ESP2"/>
<evidence type="ECO:0000313" key="1">
    <source>
        <dbReference type="EMBL" id="SPC81817.1"/>
    </source>
</evidence>
<organism evidence="1">
    <name type="scientific">Fagus sylvatica</name>
    <name type="common">Beechnut</name>
    <dbReference type="NCBI Taxonomy" id="28930"/>
    <lineage>
        <taxon>Eukaryota</taxon>
        <taxon>Viridiplantae</taxon>
        <taxon>Streptophyta</taxon>
        <taxon>Embryophyta</taxon>
        <taxon>Tracheophyta</taxon>
        <taxon>Spermatophyta</taxon>
        <taxon>Magnoliopsida</taxon>
        <taxon>eudicotyledons</taxon>
        <taxon>Gunneridae</taxon>
        <taxon>Pentapetalae</taxon>
        <taxon>rosids</taxon>
        <taxon>fabids</taxon>
        <taxon>Fagales</taxon>
        <taxon>Fagaceae</taxon>
        <taxon>Fagus</taxon>
    </lineage>
</organism>
<name>A0A2N9ESP2_FAGSY</name>
<proteinExistence type="predicted"/>
<accession>A0A2N9ESP2</accession>
<gene>
    <name evidence="1" type="ORF">FSB_LOCUS9699</name>
</gene>
<dbReference type="EMBL" id="OIVN01000539">
    <property type="protein sequence ID" value="SPC81817.1"/>
    <property type="molecule type" value="Genomic_DNA"/>
</dbReference>
<reference evidence="1" key="1">
    <citation type="submission" date="2018-02" db="EMBL/GenBank/DDBJ databases">
        <authorList>
            <person name="Cohen D.B."/>
            <person name="Kent A.D."/>
        </authorList>
    </citation>
    <scope>NUCLEOTIDE SEQUENCE</scope>
</reference>
<protein>
    <submittedName>
        <fullName evidence="1">Uncharacterized protein</fullName>
    </submittedName>
</protein>
<sequence length="81" mass="8965">MSKSGALDLASGVGRKLEKKEVLSTVQRSQELFKPSVLDETEGMSPLDSESATTLTDVEDSSFPLFHSGQSRFICPFFWHL</sequence>